<keyword evidence="3" id="KW-1185">Reference proteome</keyword>
<protein>
    <submittedName>
        <fullName evidence="2">Glycosyltransferase family A protein</fullName>
        <ecNumber evidence="2">2.4.-.-</ecNumber>
    </submittedName>
</protein>
<dbReference type="SUPFAM" id="SSF53448">
    <property type="entry name" value="Nucleotide-diphospho-sugar transferases"/>
    <property type="match status" value="1"/>
</dbReference>
<dbReference type="PANTHER" id="PTHR22916:SF3">
    <property type="entry name" value="UDP-GLCNAC:BETAGAL BETA-1,3-N-ACETYLGLUCOSAMINYLTRANSFERASE-LIKE PROTEIN 1"/>
    <property type="match status" value="1"/>
</dbReference>
<dbReference type="GO" id="GO:0016757">
    <property type="term" value="F:glycosyltransferase activity"/>
    <property type="evidence" value="ECO:0007669"/>
    <property type="project" value="UniProtKB-KW"/>
</dbReference>
<evidence type="ECO:0000313" key="3">
    <source>
        <dbReference type="Proteomes" id="UP001485226"/>
    </source>
</evidence>
<dbReference type="EC" id="2.4.-.-" evidence="2"/>
<feature type="domain" description="Glycosyltransferase 2-like" evidence="1">
    <location>
        <begin position="6"/>
        <end position="160"/>
    </location>
</feature>
<gene>
    <name evidence="2" type="ORF">AAEO57_02595</name>
</gene>
<proteinExistence type="predicted"/>
<keyword evidence="2" id="KW-0808">Transferase</keyword>
<dbReference type="InterPro" id="IPR001173">
    <property type="entry name" value="Glyco_trans_2-like"/>
</dbReference>
<dbReference type="InterPro" id="IPR029044">
    <property type="entry name" value="Nucleotide-diphossugar_trans"/>
</dbReference>
<dbReference type="EMBL" id="JBBYHS010000002">
    <property type="protein sequence ID" value="MEL1252653.1"/>
    <property type="molecule type" value="Genomic_DNA"/>
</dbReference>
<comment type="caution">
    <text evidence="2">The sequence shown here is derived from an EMBL/GenBank/DDBJ whole genome shotgun (WGS) entry which is preliminary data.</text>
</comment>
<organism evidence="2 3">
    <name type="scientific">Flavobacterium calami</name>
    <dbReference type="NCBI Taxonomy" id="3139144"/>
    <lineage>
        <taxon>Bacteria</taxon>
        <taxon>Pseudomonadati</taxon>
        <taxon>Bacteroidota</taxon>
        <taxon>Flavobacteriia</taxon>
        <taxon>Flavobacteriales</taxon>
        <taxon>Flavobacteriaceae</taxon>
        <taxon>Flavobacterium</taxon>
    </lineage>
</organism>
<dbReference type="Gene3D" id="3.90.550.10">
    <property type="entry name" value="Spore Coat Polysaccharide Biosynthesis Protein SpsA, Chain A"/>
    <property type="match status" value="1"/>
</dbReference>
<evidence type="ECO:0000259" key="1">
    <source>
        <dbReference type="Pfam" id="PF00535"/>
    </source>
</evidence>
<dbReference type="PANTHER" id="PTHR22916">
    <property type="entry name" value="GLYCOSYLTRANSFERASE"/>
    <property type="match status" value="1"/>
</dbReference>
<evidence type="ECO:0000313" key="2">
    <source>
        <dbReference type="EMBL" id="MEL1252653.1"/>
    </source>
</evidence>
<dbReference type="Proteomes" id="UP001485226">
    <property type="component" value="Unassembled WGS sequence"/>
</dbReference>
<dbReference type="Pfam" id="PF00535">
    <property type="entry name" value="Glycos_transf_2"/>
    <property type="match status" value="1"/>
</dbReference>
<name>A0ABU9IL65_9FLAO</name>
<keyword evidence="2" id="KW-0328">Glycosyltransferase</keyword>
<sequence length="312" mass="37067">MALLISIIIPTFNRAHLITETLDSILVQTYENWECIVVDDGSTDNTADVLADYIKKDNRFQYYDRPKERIKGPNSCRNYGFELSKGDYVKWFDSDDMMMSDLLEKHISSFEKNIDVSVCKLTYYDFGLGISLKENTIYSKSLIEDYFTGKITFYVSGPMWKRSFLKKQANLFDESITNLDDWDFNLRMLYQKPVIEYIDESLIQYRIHENSLSSEIGKLNYSEIRSEFSAREKHLKLIKINKCVNPGILENYIKDRYRYILREALVQKDKNKIYFFKNFLVYQLKMKDFGGMTKTFFGFMFYTIFNKGYKFL</sequence>
<reference evidence="2 3" key="1">
    <citation type="submission" date="2024-04" db="EMBL/GenBank/DDBJ databases">
        <title>Flavobacterium sp. DGU38 16S ribosomal RNA gene Genome sequencing and assembly.</title>
        <authorList>
            <person name="Park S."/>
        </authorList>
    </citation>
    <scope>NUCLEOTIDE SEQUENCE [LARGE SCALE GENOMIC DNA]</scope>
    <source>
        <strain evidence="2 3">DGU38</strain>
    </source>
</reference>
<dbReference type="CDD" id="cd00761">
    <property type="entry name" value="Glyco_tranf_GTA_type"/>
    <property type="match status" value="1"/>
</dbReference>
<dbReference type="RefSeq" id="WP_341689237.1">
    <property type="nucleotide sequence ID" value="NZ_JBBYHS010000002.1"/>
</dbReference>
<accession>A0ABU9IL65</accession>